<evidence type="ECO:0000313" key="1">
    <source>
        <dbReference type="EMBL" id="ROP33336.1"/>
    </source>
</evidence>
<evidence type="ECO:0000313" key="2">
    <source>
        <dbReference type="Proteomes" id="UP000271683"/>
    </source>
</evidence>
<dbReference type="AlphaFoldDB" id="A0A3N1GT81"/>
<comment type="caution">
    <text evidence="1">The sequence shown here is derived from an EMBL/GenBank/DDBJ whole genome shotgun (WGS) entry which is preliminary data.</text>
</comment>
<dbReference type="OrthoDB" id="5185657at2"/>
<dbReference type="RefSeq" id="WP_143162846.1">
    <property type="nucleotide sequence ID" value="NZ_RJKL01000001.1"/>
</dbReference>
<dbReference type="EMBL" id="RJKL01000001">
    <property type="protein sequence ID" value="ROP33336.1"/>
    <property type="molecule type" value="Genomic_DNA"/>
</dbReference>
<proteinExistence type="predicted"/>
<gene>
    <name evidence="1" type="ORF">EDD30_6308</name>
</gene>
<organism evidence="1 2">
    <name type="scientific">Couchioplanes caeruleus</name>
    <dbReference type="NCBI Taxonomy" id="56438"/>
    <lineage>
        <taxon>Bacteria</taxon>
        <taxon>Bacillati</taxon>
        <taxon>Actinomycetota</taxon>
        <taxon>Actinomycetes</taxon>
        <taxon>Micromonosporales</taxon>
        <taxon>Micromonosporaceae</taxon>
        <taxon>Couchioplanes</taxon>
    </lineage>
</organism>
<reference evidence="1 2" key="1">
    <citation type="submission" date="2018-11" db="EMBL/GenBank/DDBJ databases">
        <title>Sequencing the genomes of 1000 actinobacteria strains.</title>
        <authorList>
            <person name="Klenk H.-P."/>
        </authorList>
    </citation>
    <scope>NUCLEOTIDE SEQUENCE [LARGE SCALE GENOMIC DNA]</scope>
    <source>
        <strain evidence="1 2">DSM 43634</strain>
    </source>
</reference>
<sequence>MRMVSIRNLRGEELKRCAHAGELVGVMRTRRLIGVMIPITPNWVAHVIDNNWSRVLQSVTEGERALADGAPLRTLENALTDVEMPVPAGRGLPDQALPMMLASTGLMDSAEDDLPPARSLRVGDLSAAAIEKAGEAGEILAVTHAGEMLGVLVPVTQRLVGYLVNKNMSRVLYNIGYGEKEAATGEPMRTLERALAEHSDVLRAGSASPRT</sequence>
<protein>
    <submittedName>
        <fullName evidence="1">Uncharacterized protein</fullName>
    </submittedName>
</protein>
<name>A0A3N1GT81_9ACTN</name>
<accession>A0A3N1GT81</accession>
<dbReference type="Proteomes" id="UP000271683">
    <property type="component" value="Unassembled WGS sequence"/>
</dbReference>